<keyword evidence="3" id="KW-1185">Reference proteome</keyword>
<comment type="caution">
    <text evidence="2">The sequence shown here is derived from an EMBL/GenBank/DDBJ whole genome shotgun (WGS) entry which is preliminary data.</text>
</comment>
<dbReference type="EMBL" id="JACGWO010000001">
    <property type="protein sequence ID" value="KAK4437792.1"/>
    <property type="molecule type" value="Genomic_DNA"/>
</dbReference>
<accession>A0AAE2CX39</accession>
<dbReference type="Proteomes" id="UP001293254">
    <property type="component" value="Unassembled WGS sequence"/>
</dbReference>
<evidence type="ECO:0000313" key="2">
    <source>
        <dbReference type="EMBL" id="KAK4437792.1"/>
    </source>
</evidence>
<organism evidence="2 3">
    <name type="scientific">Sesamum alatum</name>
    <dbReference type="NCBI Taxonomy" id="300844"/>
    <lineage>
        <taxon>Eukaryota</taxon>
        <taxon>Viridiplantae</taxon>
        <taxon>Streptophyta</taxon>
        <taxon>Embryophyta</taxon>
        <taxon>Tracheophyta</taxon>
        <taxon>Spermatophyta</taxon>
        <taxon>Magnoliopsida</taxon>
        <taxon>eudicotyledons</taxon>
        <taxon>Gunneridae</taxon>
        <taxon>Pentapetalae</taxon>
        <taxon>asterids</taxon>
        <taxon>lamiids</taxon>
        <taxon>Lamiales</taxon>
        <taxon>Pedaliaceae</taxon>
        <taxon>Sesamum</taxon>
    </lineage>
</organism>
<feature type="compositionally biased region" description="Basic residues" evidence="1">
    <location>
        <begin position="1"/>
        <end position="11"/>
    </location>
</feature>
<reference evidence="2" key="2">
    <citation type="journal article" date="2024" name="Plant">
        <title>Genomic evolution and insights into agronomic trait innovations of Sesamum species.</title>
        <authorList>
            <person name="Miao H."/>
            <person name="Wang L."/>
            <person name="Qu L."/>
            <person name="Liu H."/>
            <person name="Sun Y."/>
            <person name="Le M."/>
            <person name="Wang Q."/>
            <person name="Wei S."/>
            <person name="Zheng Y."/>
            <person name="Lin W."/>
            <person name="Duan Y."/>
            <person name="Cao H."/>
            <person name="Xiong S."/>
            <person name="Wang X."/>
            <person name="Wei L."/>
            <person name="Li C."/>
            <person name="Ma Q."/>
            <person name="Ju M."/>
            <person name="Zhao R."/>
            <person name="Li G."/>
            <person name="Mu C."/>
            <person name="Tian Q."/>
            <person name="Mei H."/>
            <person name="Zhang T."/>
            <person name="Gao T."/>
            <person name="Zhang H."/>
        </authorList>
    </citation>
    <scope>NUCLEOTIDE SEQUENCE</scope>
    <source>
        <strain evidence="2">3651</strain>
    </source>
</reference>
<evidence type="ECO:0000256" key="1">
    <source>
        <dbReference type="SAM" id="MobiDB-lite"/>
    </source>
</evidence>
<name>A0AAE2CX39_9LAMI</name>
<feature type="compositionally biased region" description="Polar residues" evidence="1">
    <location>
        <begin position="14"/>
        <end position="27"/>
    </location>
</feature>
<protein>
    <submittedName>
        <fullName evidence="2">Uncharacterized protein</fullName>
    </submittedName>
</protein>
<sequence length="208" mass="23456">MEPSKERKRVKVSIQDTKTQGLESMSSGPEERSSVRKWYLGKKCKRMEKDVKKSTGPRKNGSPKRKSGSADQIDYQAPPKQFTGSQKSSDQEGCLAPTLKSILHTGPEVKEYRDSLKAKVAELSQETFMLSCQLQKRANKCIKLRDANRLLMDELKKMCEQCVIDTLEAKNPDNDLQTEYERSCQRTGTPSESCMSEANAQVIGLDKE</sequence>
<proteinExistence type="predicted"/>
<dbReference type="AlphaFoldDB" id="A0AAE2CX39"/>
<gene>
    <name evidence="2" type="ORF">Salat_0113200</name>
</gene>
<reference evidence="2" key="1">
    <citation type="submission" date="2020-06" db="EMBL/GenBank/DDBJ databases">
        <authorList>
            <person name="Li T."/>
            <person name="Hu X."/>
            <person name="Zhang T."/>
            <person name="Song X."/>
            <person name="Zhang H."/>
            <person name="Dai N."/>
            <person name="Sheng W."/>
            <person name="Hou X."/>
            <person name="Wei L."/>
        </authorList>
    </citation>
    <scope>NUCLEOTIDE SEQUENCE</scope>
    <source>
        <strain evidence="2">3651</strain>
        <tissue evidence="2">Leaf</tissue>
    </source>
</reference>
<feature type="region of interest" description="Disordered" evidence="1">
    <location>
        <begin position="1"/>
        <end position="93"/>
    </location>
</feature>
<evidence type="ECO:0000313" key="3">
    <source>
        <dbReference type="Proteomes" id="UP001293254"/>
    </source>
</evidence>